<reference evidence="2 3" key="1">
    <citation type="journal article" date="2018" name="Front. Plant Sci.">
        <title>Red Clover (Trifolium pratense) and Zigzag Clover (T. medium) - A Picture of Genomic Similarities and Differences.</title>
        <authorList>
            <person name="Dluhosova J."/>
            <person name="Istvanek J."/>
            <person name="Nedelnik J."/>
            <person name="Repkova J."/>
        </authorList>
    </citation>
    <scope>NUCLEOTIDE SEQUENCE [LARGE SCALE GENOMIC DNA]</scope>
    <source>
        <strain evidence="3">cv. 10/8</strain>
        <tissue evidence="2">Leaf</tissue>
    </source>
</reference>
<dbReference type="Proteomes" id="UP000265520">
    <property type="component" value="Unassembled WGS sequence"/>
</dbReference>
<evidence type="ECO:0000313" key="3">
    <source>
        <dbReference type="Proteomes" id="UP000265520"/>
    </source>
</evidence>
<dbReference type="EMBL" id="LXQA010734270">
    <property type="protein sequence ID" value="MCI68316.1"/>
    <property type="molecule type" value="Genomic_DNA"/>
</dbReference>
<organism evidence="2 3">
    <name type="scientific">Trifolium medium</name>
    <dbReference type="NCBI Taxonomy" id="97028"/>
    <lineage>
        <taxon>Eukaryota</taxon>
        <taxon>Viridiplantae</taxon>
        <taxon>Streptophyta</taxon>
        <taxon>Embryophyta</taxon>
        <taxon>Tracheophyta</taxon>
        <taxon>Spermatophyta</taxon>
        <taxon>Magnoliopsida</taxon>
        <taxon>eudicotyledons</taxon>
        <taxon>Gunneridae</taxon>
        <taxon>Pentapetalae</taxon>
        <taxon>rosids</taxon>
        <taxon>fabids</taxon>
        <taxon>Fabales</taxon>
        <taxon>Fabaceae</taxon>
        <taxon>Papilionoideae</taxon>
        <taxon>50 kb inversion clade</taxon>
        <taxon>NPAAA clade</taxon>
        <taxon>Hologalegina</taxon>
        <taxon>IRL clade</taxon>
        <taxon>Trifolieae</taxon>
        <taxon>Trifolium</taxon>
    </lineage>
</organism>
<comment type="caution">
    <text evidence="2">The sequence shown here is derived from an EMBL/GenBank/DDBJ whole genome shotgun (WGS) entry which is preliminary data.</text>
</comment>
<evidence type="ECO:0000256" key="1">
    <source>
        <dbReference type="SAM" id="Phobius"/>
    </source>
</evidence>
<keyword evidence="1" id="KW-1133">Transmembrane helix</keyword>
<keyword evidence="3" id="KW-1185">Reference proteome</keyword>
<evidence type="ECO:0000313" key="2">
    <source>
        <dbReference type="EMBL" id="MCI68316.1"/>
    </source>
</evidence>
<feature type="non-terminal residue" evidence="2">
    <location>
        <position position="55"/>
    </location>
</feature>
<sequence>MRRYYVLTVIVVRDTNGSFADLVILVLVVLSLVDLTLRDSWFGDSYARGAIDHPS</sequence>
<dbReference type="AlphaFoldDB" id="A0A392U7F6"/>
<proteinExistence type="predicted"/>
<keyword evidence="1" id="KW-0812">Transmembrane</keyword>
<protein>
    <submittedName>
        <fullName evidence="2">Uncharacterized protein</fullName>
    </submittedName>
</protein>
<accession>A0A392U7F6</accession>
<name>A0A392U7F6_9FABA</name>
<keyword evidence="1" id="KW-0472">Membrane</keyword>
<feature type="transmembrane region" description="Helical" evidence="1">
    <location>
        <begin position="20"/>
        <end position="37"/>
    </location>
</feature>